<evidence type="ECO:0000313" key="6">
    <source>
        <dbReference type="Proteomes" id="UP000327179"/>
    </source>
</evidence>
<dbReference type="KEGG" id="plal:FXN65_08025"/>
<dbReference type="GO" id="GO:0006355">
    <property type="term" value="P:regulation of DNA-templated transcription"/>
    <property type="evidence" value="ECO:0007669"/>
    <property type="project" value="InterPro"/>
</dbReference>
<feature type="domain" description="OmpR/PhoB-type" evidence="4">
    <location>
        <begin position="11"/>
        <end position="109"/>
    </location>
</feature>
<dbReference type="Pfam" id="PF00486">
    <property type="entry name" value="Trans_reg_C"/>
    <property type="match status" value="1"/>
</dbReference>
<dbReference type="InterPro" id="IPR036388">
    <property type="entry name" value="WH-like_DNA-bd_sf"/>
</dbReference>
<gene>
    <name evidence="5" type="ORF">FXN65_08025</name>
</gene>
<evidence type="ECO:0000256" key="3">
    <source>
        <dbReference type="SAM" id="Phobius"/>
    </source>
</evidence>
<dbReference type="SMART" id="SM00862">
    <property type="entry name" value="Trans_reg_C"/>
    <property type="match status" value="1"/>
</dbReference>
<keyword evidence="6" id="KW-1185">Reference proteome</keyword>
<dbReference type="CDD" id="cd00383">
    <property type="entry name" value="trans_reg_C"/>
    <property type="match status" value="1"/>
</dbReference>
<name>A0A5J6QHQ6_9GAMM</name>
<dbReference type="InterPro" id="IPR016032">
    <property type="entry name" value="Sig_transdc_resp-reg_C-effctor"/>
</dbReference>
<dbReference type="EMBL" id="CP043311">
    <property type="protein sequence ID" value="QEY62017.1"/>
    <property type="molecule type" value="Genomic_DNA"/>
</dbReference>
<evidence type="ECO:0000259" key="4">
    <source>
        <dbReference type="PROSITE" id="PS51755"/>
    </source>
</evidence>
<feature type="transmembrane region" description="Helical" evidence="3">
    <location>
        <begin position="160"/>
        <end position="180"/>
    </location>
</feature>
<keyword evidence="3" id="KW-1133">Transmembrane helix</keyword>
<dbReference type="PROSITE" id="PS51755">
    <property type="entry name" value="OMPR_PHOB"/>
    <property type="match status" value="1"/>
</dbReference>
<dbReference type="Gene3D" id="1.10.10.10">
    <property type="entry name" value="Winged helix-like DNA-binding domain superfamily/Winged helix DNA-binding domain"/>
    <property type="match status" value="1"/>
</dbReference>
<accession>A0A5J6QHQ6</accession>
<dbReference type="InterPro" id="IPR001867">
    <property type="entry name" value="OmpR/PhoB-type_DNA-bd"/>
</dbReference>
<dbReference type="AlphaFoldDB" id="A0A5J6QHQ6"/>
<dbReference type="RefSeq" id="WP_151132558.1">
    <property type="nucleotide sequence ID" value="NZ_CP043311.1"/>
</dbReference>
<evidence type="ECO:0000256" key="2">
    <source>
        <dbReference type="PROSITE-ProRule" id="PRU01091"/>
    </source>
</evidence>
<protein>
    <recommendedName>
        <fullName evidence="4">OmpR/PhoB-type domain-containing protein</fullName>
    </recommendedName>
</protein>
<organism evidence="5 6">
    <name type="scientific">Metapseudomonas lalkuanensis</name>
    <dbReference type="NCBI Taxonomy" id="2604832"/>
    <lineage>
        <taxon>Bacteria</taxon>
        <taxon>Pseudomonadati</taxon>
        <taxon>Pseudomonadota</taxon>
        <taxon>Gammaproteobacteria</taxon>
        <taxon>Pseudomonadales</taxon>
        <taxon>Pseudomonadaceae</taxon>
        <taxon>Metapseudomonas</taxon>
    </lineage>
</organism>
<reference evidence="5 6" key="1">
    <citation type="submission" date="2019-08" db="EMBL/GenBank/DDBJ databases">
        <title>Whole-genome Sequencing of e-waste polymer degrading bacterium Pseudomonas sp. strain PE08.</title>
        <authorList>
            <person name="Kirdat K."/>
            <person name="Debbarma P."/>
            <person name="Narawade N."/>
            <person name="Suyal D."/>
            <person name="Thorat V."/>
            <person name="Shouche Y."/>
            <person name="Goel R."/>
            <person name="Yadav A."/>
        </authorList>
    </citation>
    <scope>NUCLEOTIDE SEQUENCE [LARGE SCALE GENOMIC DNA]</scope>
    <source>
        <strain evidence="5 6">PE08</strain>
    </source>
</reference>
<sequence length="281" mass="30788">MKSQFKFLLKSGGTAVFDAANNQLHISLTSGDPRAVTLSYSESRLLQLLLDSPGETRSRNEIMEYAWDNRVVAAGSLNQAIFTLRNLIEDGTDHELLQTVPRRGYRFNAQYVVDESTLACAAAIADAPTANEQVDAVPAAAAPTTVRESRLARLLRSPKLLVPAYGAMCCLLALVALYRLGVFDGAASDLVIEDVAAGPTTFHFVGDSAEEIARIREAFKPALDAREDGLAGHVWINRSNRLYDVSCVRTDGATENLIFLEDNPMANLQLEMVRRCMRGWP</sequence>
<dbReference type="SUPFAM" id="SSF46894">
    <property type="entry name" value="C-terminal effector domain of the bipartite response regulators"/>
    <property type="match status" value="1"/>
</dbReference>
<keyword evidence="1 2" id="KW-0238">DNA-binding</keyword>
<dbReference type="GO" id="GO:0003677">
    <property type="term" value="F:DNA binding"/>
    <property type="evidence" value="ECO:0007669"/>
    <property type="project" value="UniProtKB-UniRule"/>
</dbReference>
<proteinExistence type="predicted"/>
<evidence type="ECO:0000256" key="1">
    <source>
        <dbReference type="ARBA" id="ARBA00023125"/>
    </source>
</evidence>
<keyword evidence="3" id="KW-0472">Membrane</keyword>
<feature type="DNA-binding region" description="OmpR/PhoB-type" evidence="2">
    <location>
        <begin position="11"/>
        <end position="109"/>
    </location>
</feature>
<keyword evidence="3" id="KW-0812">Transmembrane</keyword>
<dbReference type="GO" id="GO:0000160">
    <property type="term" value="P:phosphorelay signal transduction system"/>
    <property type="evidence" value="ECO:0007669"/>
    <property type="project" value="InterPro"/>
</dbReference>
<evidence type="ECO:0000313" key="5">
    <source>
        <dbReference type="EMBL" id="QEY62017.1"/>
    </source>
</evidence>
<dbReference type="Proteomes" id="UP000327179">
    <property type="component" value="Chromosome"/>
</dbReference>